<evidence type="ECO:0000313" key="5">
    <source>
        <dbReference type="Proteomes" id="UP000053342"/>
    </source>
</evidence>
<evidence type="ECO:0000313" key="4">
    <source>
        <dbReference type="EMBL" id="KIW47817.1"/>
    </source>
</evidence>
<dbReference type="InterPro" id="IPR012472">
    <property type="entry name" value="MCP1_TM"/>
</dbReference>
<keyword evidence="2" id="KW-0812">Transmembrane</keyword>
<dbReference type="GO" id="GO:0055088">
    <property type="term" value="P:lipid homeostasis"/>
    <property type="evidence" value="ECO:0007669"/>
    <property type="project" value="InterPro"/>
</dbReference>
<feature type="region of interest" description="Disordered" evidence="1">
    <location>
        <begin position="1"/>
        <end position="66"/>
    </location>
</feature>
<feature type="compositionally biased region" description="Polar residues" evidence="1">
    <location>
        <begin position="1"/>
        <end position="19"/>
    </location>
</feature>
<evidence type="ECO:0000256" key="1">
    <source>
        <dbReference type="SAM" id="MobiDB-lite"/>
    </source>
</evidence>
<dbReference type="GeneID" id="27352551"/>
<evidence type="ECO:0000256" key="2">
    <source>
        <dbReference type="SAM" id="Phobius"/>
    </source>
</evidence>
<keyword evidence="2" id="KW-1133">Transmembrane helix</keyword>
<accession>A0A0D2CD31</accession>
<dbReference type="RefSeq" id="XP_016268033.1">
    <property type="nucleotide sequence ID" value="XM_016400980.1"/>
</dbReference>
<dbReference type="HOGENOM" id="CLU_060790_0_0_1"/>
<feature type="compositionally biased region" description="Low complexity" evidence="1">
    <location>
        <begin position="49"/>
        <end position="64"/>
    </location>
</feature>
<sequence length="323" mass="35135">MSSDLPPLTTTDTRASSISAVPMHEVDPSPVDADDDGDEKNPLLPTPATSSSRTSSSSSSSSSTNFLGLTPSRTIHILGTIQKYAVVPPTLYLSMHYTNTALIPLVTQSAIESDRYLLLTRPYYQSFPLEPLMIFAPVVAHVLSGIALRVYRRRLTARRHGAETHSQRRKIPYPPLSPTSAAGYLLYPMFVAHVAMQRVIPQKVEGSSAGVGLRYFAHGVAHDPWFSNTFYAAFVAVASYHFVTGAAKYLRLSREYVVEGGESGARRKKWRGRMINGVAAAVASLWIAGGLGVVGRSGAGVGWEAKNWDRIYAAVPLLGRLFQ</sequence>
<feature type="transmembrane region" description="Helical" evidence="2">
    <location>
        <begin position="274"/>
        <end position="294"/>
    </location>
</feature>
<evidence type="ECO:0000259" key="3">
    <source>
        <dbReference type="Pfam" id="PF07950"/>
    </source>
</evidence>
<dbReference type="AlphaFoldDB" id="A0A0D2CD31"/>
<dbReference type="PANTHER" id="PTHR38409:SF1">
    <property type="entry name" value="MITOCHONDRIAL ADAPTER PROTEIN MCP1"/>
    <property type="match status" value="1"/>
</dbReference>
<organism evidence="4 5">
    <name type="scientific">Exophiala oligosperma</name>
    <dbReference type="NCBI Taxonomy" id="215243"/>
    <lineage>
        <taxon>Eukaryota</taxon>
        <taxon>Fungi</taxon>
        <taxon>Dikarya</taxon>
        <taxon>Ascomycota</taxon>
        <taxon>Pezizomycotina</taxon>
        <taxon>Eurotiomycetes</taxon>
        <taxon>Chaetothyriomycetidae</taxon>
        <taxon>Chaetothyriales</taxon>
        <taxon>Herpotrichiellaceae</taxon>
        <taxon>Exophiala</taxon>
    </lineage>
</organism>
<dbReference type="GO" id="GO:0007005">
    <property type="term" value="P:mitochondrion organization"/>
    <property type="evidence" value="ECO:0007669"/>
    <property type="project" value="TreeGrafter"/>
</dbReference>
<dbReference type="Proteomes" id="UP000053342">
    <property type="component" value="Unassembled WGS sequence"/>
</dbReference>
<keyword evidence="5" id="KW-1185">Reference proteome</keyword>
<gene>
    <name evidence="4" type="ORF">PV06_00477</name>
</gene>
<feature type="transmembrane region" description="Helical" evidence="2">
    <location>
        <begin position="132"/>
        <end position="151"/>
    </location>
</feature>
<dbReference type="EMBL" id="KN847332">
    <property type="protein sequence ID" value="KIW47817.1"/>
    <property type="molecule type" value="Genomic_DNA"/>
</dbReference>
<dbReference type="OrthoDB" id="10259513at2759"/>
<dbReference type="InterPro" id="IPR039960">
    <property type="entry name" value="MCP1"/>
</dbReference>
<keyword evidence="2" id="KW-0472">Membrane</keyword>
<proteinExistence type="predicted"/>
<protein>
    <recommendedName>
        <fullName evidence="3">Mitochondrial adapter protein MCP1 transmembrane domain-containing protein</fullName>
    </recommendedName>
</protein>
<reference evidence="4 5" key="1">
    <citation type="submission" date="2015-01" db="EMBL/GenBank/DDBJ databases">
        <title>The Genome Sequence of Exophiala oligosperma CBS72588.</title>
        <authorList>
            <consortium name="The Broad Institute Genomics Platform"/>
            <person name="Cuomo C."/>
            <person name="de Hoog S."/>
            <person name="Gorbushina A."/>
            <person name="Stielow B."/>
            <person name="Teixiera M."/>
            <person name="Abouelleil A."/>
            <person name="Chapman S.B."/>
            <person name="Priest M."/>
            <person name="Young S.K."/>
            <person name="Wortman J."/>
            <person name="Nusbaum C."/>
            <person name="Birren B."/>
        </authorList>
    </citation>
    <scope>NUCLEOTIDE SEQUENCE [LARGE SCALE GENOMIC DNA]</scope>
    <source>
        <strain evidence="4 5">CBS 72588</strain>
    </source>
</reference>
<name>A0A0D2CD31_9EURO</name>
<dbReference type="GO" id="GO:0005741">
    <property type="term" value="C:mitochondrial outer membrane"/>
    <property type="evidence" value="ECO:0007669"/>
    <property type="project" value="TreeGrafter"/>
</dbReference>
<feature type="domain" description="Mitochondrial adapter protein MCP1 transmembrane" evidence="3">
    <location>
        <begin position="188"/>
        <end position="298"/>
    </location>
</feature>
<dbReference type="PANTHER" id="PTHR38409">
    <property type="entry name" value="MDM10-COMPLEMENTING PROTEIN 1"/>
    <property type="match status" value="1"/>
</dbReference>
<dbReference type="VEuPathDB" id="FungiDB:PV06_00477"/>
<dbReference type="Pfam" id="PF07950">
    <property type="entry name" value="MCP1_TM"/>
    <property type="match status" value="1"/>
</dbReference>